<dbReference type="PROSITE" id="PS51186">
    <property type="entry name" value="GNAT"/>
    <property type="match status" value="1"/>
</dbReference>
<evidence type="ECO:0000313" key="2">
    <source>
        <dbReference type="EMBL" id="XBS08455.1"/>
    </source>
</evidence>
<protein>
    <submittedName>
        <fullName evidence="2">N-acetyltransferase</fullName>
        <ecNumber evidence="2">2.3.1.-</ecNumber>
    </submittedName>
</protein>
<dbReference type="InterPro" id="IPR016181">
    <property type="entry name" value="Acyl_CoA_acyltransferase"/>
</dbReference>
<dbReference type="SUPFAM" id="SSF55729">
    <property type="entry name" value="Acyl-CoA N-acyltransferases (Nat)"/>
    <property type="match status" value="1"/>
</dbReference>
<dbReference type="Gene3D" id="3.40.630.30">
    <property type="match status" value="1"/>
</dbReference>
<dbReference type="CDD" id="cd04301">
    <property type="entry name" value="NAT_SF"/>
    <property type="match status" value="1"/>
</dbReference>
<reference evidence="2" key="1">
    <citation type="submission" date="2014-02" db="EMBL/GenBank/DDBJ databases">
        <authorList>
            <person name="Zhao D."/>
            <person name="Dong X."/>
            <person name="Li Y."/>
            <person name="Lv L."/>
            <person name="Zhao D."/>
            <person name="Gao Y."/>
            <person name="Wang Y."/>
            <person name="Li Y."/>
        </authorList>
    </citation>
    <scope>NUCLEOTIDE SEQUENCE</scope>
    <source>
        <strain evidence="2">CGMCC 7049</strain>
    </source>
</reference>
<gene>
    <name evidence="2" type="ORF">BB06_00415</name>
</gene>
<dbReference type="Pfam" id="PF13527">
    <property type="entry name" value="Acetyltransf_9"/>
    <property type="match status" value="1"/>
</dbReference>
<evidence type="ECO:0000259" key="1">
    <source>
        <dbReference type="PROSITE" id="PS51186"/>
    </source>
</evidence>
<dbReference type="AlphaFoldDB" id="A0AAU7NLH1"/>
<sequence length="216" mass="25001">MTFKIRTIEEKDIMETYEVIRNAFWDVYTPGCDEHYMVQQIRKVPEYIPELELVALDKDKIVGHVIFVKTVILTDQGKELEVISLGPIGVLPGYQRLGIGGQLIKTAIKRAQAAKFRTILLYGDPEIYRRKGFVPAETYGIRTADNVYMPACQIYPLENITKEEFAGKYFEHPCYQIDEQAAQEFDRQFSPRISRTGLASQRRFNKLIQEIRPFKG</sequence>
<proteinExistence type="predicted"/>
<dbReference type="EC" id="2.3.1.-" evidence="2"/>
<name>A0AAU7NLH1_PEDPE</name>
<dbReference type="EMBL" id="CP157400">
    <property type="protein sequence ID" value="XBS08455.1"/>
    <property type="molecule type" value="Genomic_DNA"/>
</dbReference>
<keyword evidence="2" id="KW-0012">Acyltransferase</keyword>
<dbReference type="RefSeq" id="WP_029257627.1">
    <property type="nucleotide sequence ID" value="NZ_CP157400.1"/>
</dbReference>
<dbReference type="InterPro" id="IPR000182">
    <property type="entry name" value="GNAT_dom"/>
</dbReference>
<feature type="domain" description="N-acetyltransferase" evidence="1">
    <location>
        <begin position="3"/>
        <end position="155"/>
    </location>
</feature>
<accession>A0AAU7NLH1</accession>
<dbReference type="GO" id="GO:0016747">
    <property type="term" value="F:acyltransferase activity, transferring groups other than amino-acyl groups"/>
    <property type="evidence" value="ECO:0007669"/>
    <property type="project" value="InterPro"/>
</dbReference>
<keyword evidence="2" id="KW-0808">Transferase</keyword>
<reference evidence="2" key="2">
    <citation type="submission" date="2024-05" db="EMBL/GenBank/DDBJ databases">
        <authorList>
            <person name="Chen H."/>
        </authorList>
    </citation>
    <scope>NUCLEOTIDE SEQUENCE</scope>
    <source>
        <strain evidence="2">CGMCC 7049</strain>
    </source>
</reference>
<organism evidence="2">
    <name type="scientific">Pediococcus pentosaceus CGMCC 7049</name>
    <dbReference type="NCBI Taxonomy" id="1460385"/>
    <lineage>
        <taxon>Bacteria</taxon>
        <taxon>Bacillati</taxon>
        <taxon>Bacillota</taxon>
        <taxon>Bacilli</taxon>
        <taxon>Lactobacillales</taxon>
        <taxon>Lactobacillaceae</taxon>
        <taxon>Pediococcus</taxon>
    </lineage>
</organism>